<sequence>MWRKILRACAVALASGALLGGASLCAATGAAAPAGQRPIPLDLAPAKVDTSFGAVTYDCGSQSLIKVVGEDSTITLNGTCGEVDVTGVANTVNLQTVAIINAPGTGNHITWEKGPGGGVPRISNPSGSNDIHGPGGIQIQG</sequence>
<proteinExistence type="predicted"/>
<dbReference type="Pfam" id="PF11259">
    <property type="entry name" value="DUF3060"/>
    <property type="match status" value="1"/>
</dbReference>
<dbReference type="EMBL" id="AP018164">
    <property type="protein sequence ID" value="BAX93404.1"/>
    <property type="molecule type" value="Genomic_DNA"/>
</dbReference>
<evidence type="ECO:0000256" key="1">
    <source>
        <dbReference type="SAM" id="SignalP"/>
    </source>
</evidence>
<organism evidence="2 3">
    <name type="scientific">Mycobacterium shigaense</name>
    <dbReference type="NCBI Taxonomy" id="722731"/>
    <lineage>
        <taxon>Bacteria</taxon>
        <taxon>Bacillati</taxon>
        <taxon>Actinomycetota</taxon>
        <taxon>Actinomycetes</taxon>
        <taxon>Mycobacteriales</taxon>
        <taxon>Mycobacteriaceae</taxon>
        <taxon>Mycobacterium</taxon>
        <taxon>Mycobacterium simiae complex</taxon>
    </lineage>
</organism>
<dbReference type="RefSeq" id="WP_162899242.1">
    <property type="nucleotide sequence ID" value="NZ_AP018164.1"/>
</dbReference>
<evidence type="ECO:0000313" key="3">
    <source>
        <dbReference type="Proteomes" id="UP000217736"/>
    </source>
</evidence>
<dbReference type="AlphaFoldDB" id="A0A1Z4EKB4"/>
<protein>
    <recommendedName>
        <fullName evidence="4">DUF3060 domain-containing protein</fullName>
    </recommendedName>
</protein>
<evidence type="ECO:0000313" key="2">
    <source>
        <dbReference type="EMBL" id="BAX93404.1"/>
    </source>
</evidence>
<accession>A0A1Z4EKB4</accession>
<evidence type="ECO:0008006" key="4">
    <source>
        <dbReference type="Google" id="ProtNLM"/>
    </source>
</evidence>
<gene>
    <name evidence="2" type="ORF">MSG_03266</name>
</gene>
<dbReference type="InterPro" id="IPR021417">
    <property type="entry name" value="DUF3060"/>
</dbReference>
<dbReference type="KEGG" id="mshg:MSG_03266"/>
<keyword evidence="1" id="KW-0732">Signal</keyword>
<reference evidence="3" key="1">
    <citation type="submission" date="2017-06" db="EMBL/GenBank/DDBJ databases">
        <title>Complete Genome Sequence of Mycobacterium shigaense.</title>
        <authorList>
            <person name="Fukano H."/>
            <person name="Yoshida M."/>
            <person name="Kazumi Y."/>
            <person name="Ogura Y."/>
            <person name="Mitarai S."/>
            <person name="Hayashi T."/>
            <person name="Hoshino Y."/>
        </authorList>
    </citation>
    <scope>NUCLEOTIDE SEQUENCE [LARGE SCALE GENOMIC DNA]</scope>
    <source>
        <strain evidence="3">UN-152</strain>
    </source>
</reference>
<keyword evidence="3" id="KW-1185">Reference proteome</keyword>
<feature type="chain" id="PRO_5012441754" description="DUF3060 domain-containing protein" evidence="1">
    <location>
        <begin position="27"/>
        <end position="141"/>
    </location>
</feature>
<name>A0A1Z4EKB4_9MYCO</name>
<dbReference type="Proteomes" id="UP000217736">
    <property type="component" value="Chromosome"/>
</dbReference>
<feature type="signal peptide" evidence="1">
    <location>
        <begin position="1"/>
        <end position="26"/>
    </location>
</feature>